<dbReference type="EMBL" id="JABEBT010000143">
    <property type="protein sequence ID" value="KAF7629273.1"/>
    <property type="molecule type" value="Genomic_DNA"/>
</dbReference>
<organism evidence="1 2">
    <name type="scientific">Meloidogyne graminicola</name>
    <dbReference type="NCBI Taxonomy" id="189291"/>
    <lineage>
        <taxon>Eukaryota</taxon>
        <taxon>Metazoa</taxon>
        <taxon>Ecdysozoa</taxon>
        <taxon>Nematoda</taxon>
        <taxon>Chromadorea</taxon>
        <taxon>Rhabditida</taxon>
        <taxon>Tylenchina</taxon>
        <taxon>Tylenchomorpha</taxon>
        <taxon>Tylenchoidea</taxon>
        <taxon>Meloidogynidae</taxon>
        <taxon>Meloidogyninae</taxon>
        <taxon>Meloidogyne</taxon>
    </lineage>
</organism>
<accession>A0A8S9ZDL6</accession>
<evidence type="ECO:0000313" key="2">
    <source>
        <dbReference type="Proteomes" id="UP000605970"/>
    </source>
</evidence>
<gene>
    <name evidence="1" type="ORF">Mgra_00009224</name>
</gene>
<keyword evidence="2" id="KW-1185">Reference proteome</keyword>
<name>A0A8S9ZDL6_9BILA</name>
<reference evidence="1" key="1">
    <citation type="journal article" date="2020" name="Ecol. Evol.">
        <title>Genome structure and content of the rice root-knot nematode (Meloidogyne graminicola).</title>
        <authorList>
            <person name="Phan N.T."/>
            <person name="Danchin E.G.J."/>
            <person name="Klopp C."/>
            <person name="Perfus-Barbeoch L."/>
            <person name="Kozlowski D.K."/>
            <person name="Koutsovoulos G.D."/>
            <person name="Lopez-Roques C."/>
            <person name="Bouchez O."/>
            <person name="Zahm M."/>
            <person name="Besnard G."/>
            <person name="Bellafiore S."/>
        </authorList>
    </citation>
    <scope>NUCLEOTIDE SEQUENCE</scope>
    <source>
        <strain evidence="1">VN-18</strain>
    </source>
</reference>
<dbReference type="Proteomes" id="UP000605970">
    <property type="component" value="Unassembled WGS sequence"/>
</dbReference>
<protein>
    <submittedName>
        <fullName evidence="1">Uncharacterized protein</fullName>
    </submittedName>
</protein>
<dbReference type="AlphaFoldDB" id="A0A8S9ZDL6"/>
<sequence length="285" mass="32679">MDLDEYTSPNAVSFRNQFRQLSGYINSFLKDVGSVELQTLHNTLNDTANILNDGIGAIERILRSNDVRFHHWVPTGILPSSINHLVSRLEQNIMVLCELADALVIDPPATQNEALAIEVGQTVMKRVMFFQYVVLSIRPHRFSPVDSLEAFLIFQEQRDISFIIKQNFDLFTSSILHEIQNLILNAIDKIELTLDHKNVRCRDHVRLGTPILDYEPTFRKLLKRLQNSIYVLCVLIEASDLKQRPKSNEEEMNAITNGKKIIVELKKKINILILRSGGNKTLKIY</sequence>
<comment type="caution">
    <text evidence="1">The sequence shown here is derived from an EMBL/GenBank/DDBJ whole genome shotgun (WGS) entry which is preliminary data.</text>
</comment>
<evidence type="ECO:0000313" key="1">
    <source>
        <dbReference type="EMBL" id="KAF7629273.1"/>
    </source>
</evidence>
<dbReference type="OrthoDB" id="10628338at2759"/>
<proteinExistence type="predicted"/>